<protein>
    <recommendedName>
        <fullName evidence="2">J domain-containing protein</fullName>
    </recommendedName>
</protein>
<keyword evidence="4" id="KW-1185">Reference proteome</keyword>
<dbReference type="InterPro" id="IPR018253">
    <property type="entry name" value="DnaJ_domain_CS"/>
</dbReference>
<dbReference type="InterPro" id="IPR001623">
    <property type="entry name" value="DnaJ_domain"/>
</dbReference>
<dbReference type="PANTHER" id="PTHR45184:SF2">
    <property type="entry name" value="CHROMOSOME UNDETERMINED SCAFFOLD_102, WHOLE GENOME SHOTGUN SEQUENCE"/>
    <property type="match status" value="1"/>
</dbReference>
<dbReference type="PANTHER" id="PTHR45184">
    <property type="entry name" value="DNAJ PROTEIN ERDJ3A"/>
    <property type="match status" value="1"/>
</dbReference>
<dbReference type="AlphaFoldDB" id="A0AAD2D9C7"/>
<accession>A0AAD2D9C7</accession>
<reference evidence="3" key="1">
    <citation type="submission" date="2023-07" db="EMBL/GenBank/DDBJ databases">
        <authorList>
            <consortium name="AG Swart"/>
            <person name="Singh M."/>
            <person name="Singh A."/>
            <person name="Seah K."/>
            <person name="Emmerich C."/>
        </authorList>
    </citation>
    <scope>NUCLEOTIDE SEQUENCE</scope>
    <source>
        <strain evidence="3">DP1</strain>
    </source>
</reference>
<feature type="domain" description="J" evidence="2">
    <location>
        <begin position="11"/>
        <end position="77"/>
    </location>
</feature>
<dbReference type="Gene3D" id="1.10.287.110">
    <property type="entry name" value="DnaJ domain"/>
    <property type="match status" value="1"/>
</dbReference>
<dbReference type="PRINTS" id="PR00625">
    <property type="entry name" value="JDOMAIN"/>
</dbReference>
<organism evidence="3 4">
    <name type="scientific">Euplotes crassus</name>
    <dbReference type="NCBI Taxonomy" id="5936"/>
    <lineage>
        <taxon>Eukaryota</taxon>
        <taxon>Sar</taxon>
        <taxon>Alveolata</taxon>
        <taxon>Ciliophora</taxon>
        <taxon>Intramacronucleata</taxon>
        <taxon>Spirotrichea</taxon>
        <taxon>Hypotrichia</taxon>
        <taxon>Euplotida</taxon>
        <taxon>Euplotidae</taxon>
        <taxon>Moneuplotes</taxon>
    </lineage>
</organism>
<feature type="region of interest" description="Disordered" evidence="1">
    <location>
        <begin position="123"/>
        <end position="145"/>
    </location>
</feature>
<dbReference type="SUPFAM" id="SSF46565">
    <property type="entry name" value="Chaperone J-domain"/>
    <property type="match status" value="1"/>
</dbReference>
<sequence>MQVVLVYCGKDYYRLLGIKRTANEREIKKAFKKLSLKYHPDKNKDNPEKAKEKFVEIANAYEILSDPEKRKIYDQFGEDGVNQAQQQENQRNAGQAHGFGNMNMDDIFNQFFGGGGAGPGAGFGGHGGNFHFGGGHHQQQHQQQPRVDYFENSDVTKLNMQTISSFYRRNIVWVIFFYNPKDSKIKERAEQFKILSEKTHGIIGVGVVDCEEDEEICEEFEVYEAPKVKIFTEKVSDSGKFYKGKFDWKKISNKATSIMESFVSIVTEQNYGNFMNREKGNFKVLLFTNKKSTPAVYKALSKFSKKMTFGLVRHADPLTHNFKITHHPSLCVVTNHYEYKTDCYTGEISLEKLKDFLRQYLTGKKIANADIQSGLVELTKKKYETGLCGKHESKFCLIFFSTGSHADRRTQLSIEKVMSTLSKSPIIFTYVDMNQNEEFYHHFGTKKQTIMYRPKRNRYAEFTGEKADAESLQIFIDGILSGNGRFTKLDSVPSFEYRNEDL</sequence>
<dbReference type="Proteomes" id="UP001295684">
    <property type="component" value="Unassembled WGS sequence"/>
</dbReference>
<dbReference type="PROSITE" id="PS00636">
    <property type="entry name" value="DNAJ_1"/>
    <property type="match status" value="1"/>
</dbReference>
<dbReference type="EMBL" id="CAMPGE010026552">
    <property type="protein sequence ID" value="CAI2384233.1"/>
    <property type="molecule type" value="Genomic_DNA"/>
</dbReference>
<feature type="compositionally biased region" description="Gly residues" evidence="1">
    <location>
        <begin position="123"/>
        <end position="136"/>
    </location>
</feature>
<comment type="caution">
    <text evidence="3">The sequence shown here is derived from an EMBL/GenBank/DDBJ whole genome shotgun (WGS) entry which is preliminary data.</text>
</comment>
<dbReference type="Pfam" id="PF00226">
    <property type="entry name" value="DnaJ"/>
    <property type="match status" value="1"/>
</dbReference>
<proteinExistence type="predicted"/>
<name>A0AAD2D9C7_EUPCR</name>
<dbReference type="Gene3D" id="3.40.30.10">
    <property type="entry name" value="Glutaredoxin"/>
    <property type="match status" value="3"/>
</dbReference>
<dbReference type="SUPFAM" id="SSF52833">
    <property type="entry name" value="Thioredoxin-like"/>
    <property type="match status" value="3"/>
</dbReference>
<evidence type="ECO:0000313" key="3">
    <source>
        <dbReference type="EMBL" id="CAI2384233.1"/>
    </source>
</evidence>
<dbReference type="InterPro" id="IPR052842">
    <property type="entry name" value="ER_Co-chaperone"/>
</dbReference>
<evidence type="ECO:0000256" key="1">
    <source>
        <dbReference type="SAM" id="MobiDB-lite"/>
    </source>
</evidence>
<dbReference type="InterPro" id="IPR036249">
    <property type="entry name" value="Thioredoxin-like_sf"/>
</dbReference>
<dbReference type="SMART" id="SM00271">
    <property type="entry name" value="DnaJ"/>
    <property type="match status" value="1"/>
</dbReference>
<gene>
    <name evidence="3" type="ORF">ECRASSUSDP1_LOCUS25755</name>
</gene>
<dbReference type="PROSITE" id="PS50076">
    <property type="entry name" value="DNAJ_2"/>
    <property type="match status" value="1"/>
</dbReference>
<evidence type="ECO:0000313" key="4">
    <source>
        <dbReference type="Proteomes" id="UP001295684"/>
    </source>
</evidence>
<dbReference type="InterPro" id="IPR036869">
    <property type="entry name" value="J_dom_sf"/>
</dbReference>
<dbReference type="CDD" id="cd06257">
    <property type="entry name" value="DnaJ"/>
    <property type="match status" value="1"/>
</dbReference>
<evidence type="ECO:0000259" key="2">
    <source>
        <dbReference type="PROSITE" id="PS50076"/>
    </source>
</evidence>